<evidence type="ECO:0000313" key="4">
    <source>
        <dbReference type="Proteomes" id="UP001634394"/>
    </source>
</evidence>
<evidence type="ECO:0000313" key="3">
    <source>
        <dbReference type="EMBL" id="KAL3883640.1"/>
    </source>
</evidence>
<dbReference type="InterPro" id="IPR055492">
    <property type="entry name" value="DUF7064"/>
</dbReference>
<keyword evidence="4" id="KW-1185">Reference proteome</keyword>
<dbReference type="PANTHER" id="PTHR34717:SF1">
    <property type="entry name" value="EG:BACR7A4.20 PROTEIN"/>
    <property type="match status" value="1"/>
</dbReference>
<sequence>MHFSKQSYHKQEVIAAWICPRRHVPQDFSNLLRLRSPLISRLILCMEGGKNLWVITKYLPIGDLGSILQRDANRRLFGEVHSQFLVAVLLVALEYLHSNHVVHGNIKPSKILIDKAGYPVLTGYISGHCKDFKQDGTNRSTLLYCPPERIRYNTMDYPGDIFSVGCVAYEIITGITPFDGGSDLQTRKRILDRKLKPKYDVELFSFAGELFINKCLRKCAPDRFRIGLDMKNVCREEWFSCLPVQAVKRQKYPSPILHVAGIMGESRKQMPKGVADVEIQDLEGNKYVCILKKIAFLQKGFQTGTVRQLFILSEYYGTEHSFTSTAVSVPTPTNLVWTLHFLSASGYVTMYYGIILTLFVGLIVKWLFRIDPKPINGVYSQPSKWYPLKYAVFYIILWLRKRQTSKKQQVSGDNAGYGRKSRNTVEDMDKIQVLPPDQPKAVDAVYFTGSNAEGQFLVAATARRQNNIVQTIVYLRLPNIGLLELPALPDTTLEGTKENEYAAGGLHIFVVEPMKKWKIKYDGDLLVQETGEVLKVTFDLDWDACTKYFDFDTDLHLSVLADAIAREKWSRKFFDTLKGSHQTHYEQFGDTTGVVQIQGREDIKVKIRGVRDHTYGKVRDWKLLHRYGLQYISCEDGKTLCIGAVSMPITTSRLTIGYIFHPDGRMDAVSSSEFEFYKFGDDGRPPTDFGFRFTAGGVDYDLQVKVIQTAVFYIGDDRDAKIHERFAQFQVNGVTGYGLSEWEYCIKNKDQASVSS</sequence>
<keyword evidence="1" id="KW-0812">Transmembrane</keyword>
<dbReference type="Pfam" id="PF00069">
    <property type="entry name" value="Pkinase"/>
    <property type="match status" value="1"/>
</dbReference>
<dbReference type="PANTHER" id="PTHR34717">
    <property type="entry name" value="EG:BACR7A4.20 PROTEIN"/>
    <property type="match status" value="1"/>
</dbReference>
<dbReference type="Pfam" id="PF23212">
    <property type="entry name" value="DUF7064"/>
    <property type="match status" value="1"/>
</dbReference>
<evidence type="ECO:0000256" key="1">
    <source>
        <dbReference type="SAM" id="Phobius"/>
    </source>
</evidence>
<dbReference type="SMART" id="SM00220">
    <property type="entry name" value="S_TKc"/>
    <property type="match status" value="1"/>
</dbReference>
<accession>A0ABD3XC29</accession>
<dbReference type="Gene3D" id="1.10.510.10">
    <property type="entry name" value="Transferase(Phosphotransferase) domain 1"/>
    <property type="match status" value="1"/>
</dbReference>
<feature type="domain" description="Protein kinase" evidence="2">
    <location>
        <begin position="1"/>
        <end position="239"/>
    </location>
</feature>
<protein>
    <recommendedName>
        <fullName evidence="2">Protein kinase domain-containing protein</fullName>
    </recommendedName>
</protein>
<organism evidence="3 4">
    <name type="scientific">Sinanodonta woodiana</name>
    <name type="common">Chinese pond mussel</name>
    <name type="synonym">Anodonta woodiana</name>
    <dbReference type="NCBI Taxonomy" id="1069815"/>
    <lineage>
        <taxon>Eukaryota</taxon>
        <taxon>Metazoa</taxon>
        <taxon>Spiralia</taxon>
        <taxon>Lophotrochozoa</taxon>
        <taxon>Mollusca</taxon>
        <taxon>Bivalvia</taxon>
        <taxon>Autobranchia</taxon>
        <taxon>Heteroconchia</taxon>
        <taxon>Palaeoheterodonta</taxon>
        <taxon>Unionida</taxon>
        <taxon>Unionoidea</taxon>
        <taxon>Unionidae</taxon>
        <taxon>Unioninae</taxon>
        <taxon>Sinanodonta</taxon>
    </lineage>
</organism>
<keyword evidence="1" id="KW-1133">Transmembrane helix</keyword>
<name>A0ABD3XC29_SINWO</name>
<keyword evidence="1" id="KW-0472">Membrane</keyword>
<dbReference type="AlphaFoldDB" id="A0ABD3XC29"/>
<evidence type="ECO:0000259" key="2">
    <source>
        <dbReference type="PROSITE" id="PS50011"/>
    </source>
</evidence>
<proteinExistence type="predicted"/>
<comment type="caution">
    <text evidence="3">The sequence shown here is derived from an EMBL/GenBank/DDBJ whole genome shotgun (WGS) entry which is preliminary data.</text>
</comment>
<feature type="transmembrane region" description="Helical" evidence="1">
    <location>
        <begin position="349"/>
        <end position="368"/>
    </location>
</feature>
<dbReference type="InterPro" id="IPR011009">
    <property type="entry name" value="Kinase-like_dom_sf"/>
</dbReference>
<dbReference type="EMBL" id="JBJQND010000003">
    <property type="protein sequence ID" value="KAL3883640.1"/>
    <property type="molecule type" value="Genomic_DNA"/>
</dbReference>
<gene>
    <name evidence="3" type="ORF">ACJMK2_029882</name>
</gene>
<dbReference type="Proteomes" id="UP001634394">
    <property type="component" value="Unassembled WGS sequence"/>
</dbReference>
<dbReference type="InterPro" id="IPR000719">
    <property type="entry name" value="Prot_kinase_dom"/>
</dbReference>
<dbReference type="SUPFAM" id="SSF56112">
    <property type="entry name" value="Protein kinase-like (PK-like)"/>
    <property type="match status" value="1"/>
</dbReference>
<reference evidence="3 4" key="1">
    <citation type="submission" date="2024-11" db="EMBL/GenBank/DDBJ databases">
        <title>Chromosome-level genome assembly of the freshwater bivalve Anodonta woodiana.</title>
        <authorList>
            <person name="Chen X."/>
        </authorList>
    </citation>
    <scope>NUCLEOTIDE SEQUENCE [LARGE SCALE GENOMIC DNA]</scope>
    <source>
        <strain evidence="3">MN2024</strain>
        <tissue evidence="3">Gills</tissue>
    </source>
</reference>
<dbReference type="PROSITE" id="PS50011">
    <property type="entry name" value="PROTEIN_KINASE_DOM"/>
    <property type="match status" value="1"/>
</dbReference>
<dbReference type="Gene3D" id="3.30.200.20">
    <property type="entry name" value="Phosphorylase Kinase, domain 1"/>
    <property type="match status" value="1"/>
</dbReference>